<sequence>MSTLFTAVSVEQQEIVAGGGSALLNETFISALRNVQTGYSISNLNGSQTGSQQAVEKINSAGRQIGLADFPTVILPAQLFNQVM</sequence>
<reference evidence="2" key="1">
    <citation type="submission" date="2019-02" db="EMBL/GenBank/DDBJ databases">
        <title>Draft genome sequence of Dolichospermum planctonicum NIES-80.</title>
        <authorList>
            <person name="Yamaguchi H."/>
            <person name="Suzuki S."/>
            <person name="Kawachi M."/>
        </authorList>
    </citation>
    <scope>NUCLEOTIDE SEQUENCE [LARGE SCALE GENOMIC DNA]</scope>
    <source>
        <strain evidence="2">NIES-80</strain>
    </source>
</reference>
<dbReference type="Proteomes" id="UP000299367">
    <property type="component" value="Unassembled WGS sequence"/>
</dbReference>
<organism evidence="1 2">
    <name type="scientific">Dolichospermum planctonicum</name>
    <dbReference type="NCBI Taxonomy" id="136072"/>
    <lineage>
        <taxon>Bacteria</taxon>
        <taxon>Bacillati</taxon>
        <taxon>Cyanobacteriota</taxon>
        <taxon>Cyanophyceae</taxon>
        <taxon>Nostocales</taxon>
        <taxon>Aphanizomenonaceae</taxon>
        <taxon>Dolichospermum</taxon>
    </lineage>
</organism>
<gene>
    <name evidence="1" type="ORF">NIES80_27360</name>
</gene>
<dbReference type="NCBIfam" id="NF038167">
    <property type="entry name" value="cyan_ocin_like"/>
    <property type="match status" value="1"/>
</dbReference>
<evidence type="ECO:0000313" key="2">
    <source>
        <dbReference type="Proteomes" id="UP000299367"/>
    </source>
</evidence>
<protein>
    <submittedName>
        <fullName evidence="1">Uncharacterized protein</fullName>
    </submittedName>
</protein>
<dbReference type="EMBL" id="BJCF01000031">
    <property type="protein sequence ID" value="GCL43025.1"/>
    <property type="molecule type" value="Genomic_DNA"/>
</dbReference>
<name>A0A480AD08_9CYAN</name>
<accession>A0A480AD08</accession>
<dbReference type="AlphaFoldDB" id="A0A480AD08"/>
<dbReference type="InterPro" id="IPR049891">
    <property type="entry name" value="CTB"/>
</dbReference>
<proteinExistence type="predicted"/>
<comment type="caution">
    <text evidence="1">The sequence shown here is derived from an EMBL/GenBank/DDBJ whole genome shotgun (WGS) entry which is preliminary data.</text>
</comment>
<dbReference type="RefSeq" id="WP_137908549.1">
    <property type="nucleotide sequence ID" value="NZ_BJCF01000031.1"/>
</dbReference>
<evidence type="ECO:0000313" key="1">
    <source>
        <dbReference type="EMBL" id="GCL43025.1"/>
    </source>
</evidence>
<dbReference type="OrthoDB" id="515435at2"/>